<sequence>MKTKLLNQVAVDNPEGMGKSSKGWDVLVDKLKASGPKWQLLTTKCARENVREMLREWHKNQTEVDKTTGTGANVTEDDAFLQENFDLWNSRKEEMQKRKNNSSQMKEKKSTKAGLQLRQAATQGLKRAKACEQDDGLHVSDESQETETSEISVPAKRQRKQALWSYLKEVKLSENSLKDKELDLRAKQMVIDVEKVKIEKERLRLQSVQQEQQLQLQREQQQQNFRLQQQQMEAMLSLLKK</sequence>
<dbReference type="GeneID" id="119734075"/>
<proteinExistence type="predicted"/>
<dbReference type="AlphaFoldDB" id="A0A914AI26"/>
<feature type="compositionally biased region" description="Basic and acidic residues" evidence="2">
    <location>
        <begin position="132"/>
        <end position="141"/>
    </location>
</feature>
<evidence type="ECO:0000256" key="2">
    <source>
        <dbReference type="SAM" id="MobiDB-lite"/>
    </source>
</evidence>
<feature type="coiled-coil region" evidence="1">
    <location>
        <begin position="186"/>
        <end position="231"/>
    </location>
</feature>
<feature type="region of interest" description="Disordered" evidence="2">
    <location>
        <begin position="93"/>
        <end position="114"/>
    </location>
</feature>
<dbReference type="EnsemblMetazoa" id="XM_038207439.1">
    <property type="protein sequence ID" value="XP_038063367.1"/>
    <property type="gene ID" value="LOC119734075"/>
</dbReference>
<accession>A0A914AI26</accession>
<reference evidence="3" key="1">
    <citation type="submission" date="2022-11" db="UniProtKB">
        <authorList>
            <consortium name="EnsemblMetazoa"/>
        </authorList>
    </citation>
    <scope>IDENTIFICATION</scope>
</reference>
<keyword evidence="4" id="KW-1185">Reference proteome</keyword>
<name>A0A914AI26_PATMI</name>
<protein>
    <submittedName>
        <fullName evidence="3">Uncharacterized protein</fullName>
    </submittedName>
</protein>
<dbReference type="RefSeq" id="XP_038063367.1">
    <property type="nucleotide sequence ID" value="XM_038207439.1"/>
</dbReference>
<organism evidence="3 4">
    <name type="scientific">Patiria miniata</name>
    <name type="common">Bat star</name>
    <name type="synonym">Asterina miniata</name>
    <dbReference type="NCBI Taxonomy" id="46514"/>
    <lineage>
        <taxon>Eukaryota</taxon>
        <taxon>Metazoa</taxon>
        <taxon>Echinodermata</taxon>
        <taxon>Eleutherozoa</taxon>
        <taxon>Asterozoa</taxon>
        <taxon>Asteroidea</taxon>
        <taxon>Valvatacea</taxon>
        <taxon>Valvatida</taxon>
        <taxon>Asterinidae</taxon>
        <taxon>Patiria</taxon>
    </lineage>
</organism>
<evidence type="ECO:0000256" key="1">
    <source>
        <dbReference type="SAM" id="Coils"/>
    </source>
</evidence>
<feature type="region of interest" description="Disordered" evidence="2">
    <location>
        <begin position="132"/>
        <end position="154"/>
    </location>
</feature>
<evidence type="ECO:0000313" key="3">
    <source>
        <dbReference type="EnsemblMetazoa" id="XP_038063367.1"/>
    </source>
</evidence>
<keyword evidence="1" id="KW-0175">Coiled coil</keyword>
<evidence type="ECO:0000313" key="4">
    <source>
        <dbReference type="Proteomes" id="UP000887568"/>
    </source>
</evidence>
<dbReference type="Proteomes" id="UP000887568">
    <property type="component" value="Unplaced"/>
</dbReference>